<protein>
    <recommendedName>
        <fullName evidence="4">Retrotransposon Copia-like N-terminal domain-containing protein</fullName>
    </recommendedName>
</protein>
<reference evidence="3" key="2">
    <citation type="journal article" date="2017" name="Nat. Plants">
        <title>The Aegilops tauschii genome reveals multiple impacts of transposons.</title>
        <authorList>
            <person name="Zhao G."/>
            <person name="Zou C."/>
            <person name="Li K."/>
            <person name="Wang K."/>
            <person name="Li T."/>
            <person name="Gao L."/>
            <person name="Zhang X."/>
            <person name="Wang H."/>
            <person name="Yang Z."/>
            <person name="Liu X."/>
            <person name="Jiang W."/>
            <person name="Mao L."/>
            <person name="Kong X."/>
            <person name="Jiao Y."/>
            <person name="Jia J."/>
        </authorList>
    </citation>
    <scope>NUCLEOTIDE SEQUENCE [LARGE SCALE GENOMIC DNA]</scope>
    <source>
        <strain evidence="3">cv. AL8/78</strain>
    </source>
</reference>
<feature type="region of interest" description="Disordered" evidence="1">
    <location>
        <begin position="54"/>
        <end position="81"/>
    </location>
</feature>
<reference evidence="3" key="1">
    <citation type="journal article" date="2014" name="Science">
        <title>Ancient hybridizations among the ancestral genomes of bread wheat.</title>
        <authorList>
            <consortium name="International Wheat Genome Sequencing Consortium,"/>
            <person name="Marcussen T."/>
            <person name="Sandve S.R."/>
            <person name="Heier L."/>
            <person name="Spannagl M."/>
            <person name="Pfeifer M."/>
            <person name="Jakobsen K.S."/>
            <person name="Wulff B.B."/>
            <person name="Steuernagel B."/>
            <person name="Mayer K.F."/>
            <person name="Olsen O.A."/>
        </authorList>
    </citation>
    <scope>NUCLEOTIDE SEQUENCE [LARGE SCALE GENOMIC DNA]</scope>
    <source>
        <strain evidence="3">cv. AL8/78</strain>
    </source>
</reference>
<accession>A0A453ELP1</accession>
<dbReference type="Gramene" id="AET3Gv20393600.1">
    <property type="protein sequence ID" value="AET3Gv20393600.1"/>
    <property type="gene ID" value="AET3Gv20393600"/>
</dbReference>
<evidence type="ECO:0000313" key="2">
    <source>
        <dbReference type="EnsemblPlants" id="AET3Gv20393600.1"/>
    </source>
</evidence>
<dbReference type="EnsemblPlants" id="AET3Gv20393600.1">
    <property type="protein sequence ID" value="AET3Gv20393600.1"/>
    <property type="gene ID" value="AET3Gv20393600"/>
</dbReference>
<reference evidence="2" key="3">
    <citation type="journal article" date="2017" name="Nature">
        <title>Genome sequence of the progenitor of the wheat D genome Aegilops tauschii.</title>
        <authorList>
            <person name="Luo M.C."/>
            <person name="Gu Y.Q."/>
            <person name="Puiu D."/>
            <person name="Wang H."/>
            <person name="Twardziok S.O."/>
            <person name="Deal K.R."/>
            <person name="Huo N."/>
            <person name="Zhu T."/>
            <person name="Wang L."/>
            <person name="Wang Y."/>
            <person name="McGuire P.E."/>
            <person name="Liu S."/>
            <person name="Long H."/>
            <person name="Ramasamy R.K."/>
            <person name="Rodriguez J.C."/>
            <person name="Van S.L."/>
            <person name="Yuan L."/>
            <person name="Wang Z."/>
            <person name="Xia Z."/>
            <person name="Xiao L."/>
            <person name="Anderson O.D."/>
            <person name="Ouyang S."/>
            <person name="Liang Y."/>
            <person name="Zimin A.V."/>
            <person name="Pertea G."/>
            <person name="Qi P."/>
            <person name="Bennetzen J.L."/>
            <person name="Dai X."/>
            <person name="Dawson M.W."/>
            <person name="Muller H.G."/>
            <person name="Kugler K."/>
            <person name="Rivarola-Duarte L."/>
            <person name="Spannagl M."/>
            <person name="Mayer K.F.X."/>
            <person name="Lu F.H."/>
            <person name="Bevan M.W."/>
            <person name="Leroy P."/>
            <person name="Li P."/>
            <person name="You F.M."/>
            <person name="Sun Q."/>
            <person name="Liu Z."/>
            <person name="Lyons E."/>
            <person name="Wicker T."/>
            <person name="Salzberg S.L."/>
            <person name="Devos K.M."/>
            <person name="Dvorak J."/>
        </authorList>
    </citation>
    <scope>NUCLEOTIDE SEQUENCE [LARGE SCALE GENOMIC DNA]</scope>
    <source>
        <strain evidence="2">cv. AL8/78</strain>
    </source>
</reference>
<dbReference type="Proteomes" id="UP000015105">
    <property type="component" value="Chromosome 3D"/>
</dbReference>
<evidence type="ECO:0000256" key="1">
    <source>
        <dbReference type="SAM" id="MobiDB-lite"/>
    </source>
</evidence>
<evidence type="ECO:0008006" key="4">
    <source>
        <dbReference type="Google" id="ProtNLM"/>
    </source>
</evidence>
<reference evidence="2" key="5">
    <citation type="journal article" date="2021" name="G3 (Bethesda)">
        <title>Aegilops tauschii genome assembly Aet v5.0 features greater sequence contiguity and improved annotation.</title>
        <authorList>
            <person name="Wang L."/>
            <person name="Zhu T."/>
            <person name="Rodriguez J.C."/>
            <person name="Deal K.R."/>
            <person name="Dubcovsky J."/>
            <person name="McGuire P.E."/>
            <person name="Lux T."/>
            <person name="Spannagl M."/>
            <person name="Mayer K.F.X."/>
            <person name="Baldrich P."/>
            <person name="Meyers B.C."/>
            <person name="Huo N."/>
            <person name="Gu Y.Q."/>
            <person name="Zhou H."/>
            <person name="Devos K.M."/>
            <person name="Bennetzen J.L."/>
            <person name="Unver T."/>
            <person name="Budak H."/>
            <person name="Gulick P.J."/>
            <person name="Galiba G."/>
            <person name="Kalapos B."/>
            <person name="Nelson D.R."/>
            <person name="Li P."/>
            <person name="You F.M."/>
            <person name="Luo M.C."/>
            <person name="Dvorak J."/>
        </authorList>
    </citation>
    <scope>NUCLEOTIDE SEQUENCE [LARGE SCALE GENOMIC DNA]</scope>
    <source>
        <strain evidence="2">cv. AL8/78</strain>
    </source>
</reference>
<keyword evidence="3" id="KW-1185">Reference proteome</keyword>
<sequence length="81" mass="8933">QNPSATTMSTGLKNNTSEPLSRTNYVLWRAQARSQIMGAGLYGYIDQSIPEPSKTITTKTSEGKDQIASNPAYNPWLIQDQ</sequence>
<evidence type="ECO:0000313" key="3">
    <source>
        <dbReference type="Proteomes" id="UP000015105"/>
    </source>
</evidence>
<name>A0A453ELP1_AEGTS</name>
<dbReference type="AlphaFoldDB" id="A0A453ELP1"/>
<organism evidence="2 3">
    <name type="scientific">Aegilops tauschii subsp. strangulata</name>
    <name type="common">Goatgrass</name>
    <dbReference type="NCBI Taxonomy" id="200361"/>
    <lineage>
        <taxon>Eukaryota</taxon>
        <taxon>Viridiplantae</taxon>
        <taxon>Streptophyta</taxon>
        <taxon>Embryophyta</taxon>
        <taxon>Tracheophyta</taxon>
        <taxon>Spermatophyta</taxon>
        <taxon>Magnoliopsida</taxon>
        <taxon>Liliopsida</taxon>
        <taxon>Poales</taxon>
        <taxon>Poaceae</taxon>
        <taxon>BOP clade</taxon>
        <taxon>Pooideae</taxon>
        <taxon>Triticodae</taxon>
        <taxon>Triticeae</taxon>
        <taxon>Triticinae</taxon>
        <taxon>Aegilops</taxon>
    </lineage>
</organism>
<reference evidence="2" key="4">
    <citation type="submission" date="2019-03" db="UniProtKB">
        <authorList>
            <consortium name="EnsemblPlants"/>
        </authorList>
    </citation>
    <scope>IDENTIFICATION</scope>
</reference>
<proteinExistence type="predicted"/>